<dbReference type="EMBL" id="CP147247">
    <property type="protein sequence ID" value="WYJ89889.1"/>
    <property type="molecule type" value="Genomic_DNA"/>
</dbReference>
<evidence type="ECO:0000313" key="2">
    <source>
        <dbReference type="EMBL" id="WYJ89889.1"/>
    </source>
</evidence>
<name>A0A242K3Y9_9ENTE</name>
<proteinExistence type="predicted"/>
<keyword evidence="3" id="KW-1185">Reference proteome</keyword>
<evidence type="ECO:0000313" key="3">
    <source>
        <dbReference type="Proteomes" id="UP000195141"/>
    </source>
</evidence>
<organism evidence="1">
    <name type="scientific">Candidatus Enterococcus clewellii</name>
    <dbReference type="NCBI Taxonomy" id="1834193"/>
    <lineage>
        <taxon>Bacteria</taxon>
        <taxon>Bacillati</taxon>
        <taxon>Bacillota</taxon>
        <taxon>Bacilli</taxon>
        <taxon>Lactobacillales</taxon>
        <taxon>Enterococcaceae</taxon>
        <taxon>Enterococcus</taxon>
    </lineage>
</organism>
<accession>A0A242K3Y9</accession>
<gene>
    <name evidence="2" type="ORF">A5888_001616</name>
    <name evidence="1" type="ORF">A5888_003198</name>
</gene>
<dbReference type="OrthoDB" id="2193377at2"/>
<dbReference type="EMBL" id="NGMM01000005">
    <property type="protein sequence ID" value="OTP13719.1"/>
    <property type="molecule type" value="Genomic_DNA"/>
</dbReference>
<reference evidence="2" key="2">
    <citation type="submission" date="2017-05" db="EMBL/GenBank/DDBJ databases">
        <authorList>
            <consortium name="The Broad Institute Genomics Platform"/>
            <consortium name="The Broad Institute Genomic Center for Infectious Diseases"/>
            <person name="Earl A."/>
            <person name="Manson A."/>
            <person name="Schwartman J."/>
            <person name="Gilmore M."/>
            <person name="Abouelleil A."/>
            <person name="Cao P."/>
            <person name="Chapman S."/>
            <person name="Cusick C."/>
            <person name="Shea T."/>
            <person name="Young S."/>
            <person name="Neafsey D."/>
            <person name="Nusbaum C."/>
            <person name="Birren B."/>
        </authorList>
    </citation>
    <scope>NUCLEOTIDE SEQUENCE</scope>
    <source>
        <strain evidence="2">9E7_DIV0242</strain>
    </source>
</reference>
<reference evidence="2" key="3">
    <citation type="submission" date="2024-03" db="EMBL/GenBank/DDBJ databases">
        <title>The Genome Sequence of Enterococcus sp. DIV0242b.</title>
        <authorList>
            <consortium name="The Broad Institute Genomics Platform"/>
            <consortium name="The Broad Institute Microbial Omics Core"/>
            <consortium name="The Broad Institute Genomic Center for Infectious Diseases"/>
            <person name="Earl A."/>
            <person name="Manson A."/>
            <person name="Gilmore M."/>
            <person name="Schwartman J."/>
            <person name="Shea T."/>
            <person name="Abouelleil A."/>
            <person name="Cao P."/>
            <person name="Chapman S."/>
            <person name="Cusick C."/>
            <person name="Young S."/>
            <person name="Neafsey D."/>
            <person name="Nusbaum C."/>
            <person name="Birren B."/>
        </authorList>
    </citation>
    <scope>NUCLEOTIDE SEQUENCE</scope>
    <source>
        <strain evidence="2">9E7_DIV0242</strain>
    </source>
</reference>
<dbReference type="AlphaFoldDB" id="A0A242K3Y9"/>
<protein>
    <submittedName>
        <fullName evidence="1">Uncharacterized protein</fullName>
    </submittedName>
</protein>
<reference evidence="1" key="1">
    <citation type="submission" date="2017-05" db="EMBL/GenBank/DDBJ databases">
        <title>The Genome Sequence of Enterococcus sp. 9E7_DIV0242.</title>
        <authorList>
            <consortium name="The Broad Institute Genomics Platform"/>
            <consortium name="The Broad Institute Genomic Center for Infectious Diseases"/>
            <person name="Earl A."/>
            <person name="Manson A."/>
            <person name="Schwartman J."/>
            <person name="Gilmore M."/>
            <person name="Abouelleil A."/>
            <person name="Cao P."/>
            <person name="Chapman S."/>
            <person name="Cusick C."/>
            <person name="Shea T."/>
            <person name="Young S."/>
            <person name="Neafsey D."/>
            <person name="Nusbaum C."/>
            <person name="Birren B."/>
        </authorList>
    </citation>
    <scope>NUCLEOTIDE SEQUENCE [LARGE SCALE GENOMIC DNA]</scope>
    <source>
        <strain evidence="1">9E7_DIV0242</strain>
    </source>
</reference>
<dbReference type="RefSeq" id="WP_086350188.1">
    <property type="nucleotide sequence ID" value="NZ_CP147247.1"/>
</dbReference>
<evidence type="ECO:0000313" key="1">
    <source>
        <dbReference type="EMBL" id="OTP13719.1"/>
    </source>
</evidence>
<sequence length="250" mass="27913">MLLNDIVIAEGVTSPHIIENLESNTEYTVKVVNKSGESEEVTFKTKEITYKEVTIVCDLKDKVTESVEENPNDVRWLVSASVPAPSLNASEFTQSMYDAIYSLDGTTVDLQTTTLARNVQINAFLNIVETVDRHDGNYFSNHNATTLIEKANVLREEIKKLEVSSSGYGNGPGGYRYILAWWNSTAWEGGYAHTDDAINTVTREIDPSKYILDDGYLILNTRTYTSDTITPSILSMDYVCAKITILVEED</sequence>
<dbReference type="Proteomes" id="UP000195141">
    <property type="component" value="Chromosome"/>
</dbReference>